<comment type="similarity">
    <text evidence="1">Belongs to the plant acyltransferase family.</text>
</comment>
<evidence type="ECO:0008006" key="6">
    <source>
        <dbReference type="Google" id="ProtNLM"/>
    </source>
</evidence>
<comment type="caution">
    <text evidence="4">The sequence shown here is derived from an EMBL/GenBank/DDBJ whole genome shotgun (WGS) entry which is preliminary data.</text>
</comment>
<evidence type="ECO:0000313" key="5">
    <source>
        <dbReference type="Proteomes" id="UP001188597"/>
    </source>
</evidence>
<dbReference type="PANTHER" id="PTHR31623">
    <property type="entry name" value="F21J9.9"/>
    <property type="match status" value="1"/>
</dbReference>
<dbReference type="Proteomes" id="UP001188597">
    <property type="component" value="Unassembled WGS sequence"/>
</dbReference>
<dbReference type="EMBL" id="JAVXUP010000084">
    <property type="protein sequence ID" value="KAK3039060.1"/>
    <property type="molecule type" value="Genomic_DNA"/>
</dbReference>
<dbReference type="AlphaFoldDB" id="A0AA89BED0"/>
<accession>A0AA89BED0</accession>
<dbReference type="GO" id="GO:0016746">
    <property type="term" value="F:acyltransferase activity"/>
    <property type="evidence" value="ECO:0007669"/>
    <property type="project" value="UniProtKB-KW"/>
</dbReference>
<evidence type="ECO:0000313" key="4">
    <source>
        <dbReference type="EMBL" id="KAK3039060.1"/>
    </source>
</evidence>
<dbReference type="InterPro" id="IPR023213">
    <property type="entry name" value="CAT-like_dom_sf"/>
</dbReference>
<sequence>MAGPSAMAMKIEILAEDIIKPSSPTPHHLRNFQFSLLDQLVPSIYTPLLLFYPGPTCTNLDHPPKSNPSSRSLQLKTSLSKLLVPFYPFAGRINGNASIECNDDGVPFLEVRIKCSLLDLLKKPEAGTMRTFLPVQVESKESSTIPLLIQVSFFSCGGMAIGICASHKITDASTLSTFIHGWANKSSVSDKTPVAPEFVISSLFPPCDSLTTLAIELIPENDCVTRRYVFGASSIATLKNKAEKDDTVQPTRVEAVSALLWKCATAAASKKRPSVMTQIVNMRKRFIPALAEHSVGNFSGYFLVENNNGNEMELHSLVGKLKRGMKEFCGDYVMRLQGKEGSETLKESFKESGKMFIRDDIELYNFSSWCGFRLYDADFGWGKPAWASIASWPYKNVVVLMDTKEGDGIEAWVNLKEEEMLVLERDPMLLAFACPNPIVLSS</sequence>
<dbReference type="Gene3D" id="3.30.559.10">
    <property type="entry name" value="Chloramphenicol acetyltransferase-like domain"/>
    <property type="match status" value="2"/>
</dbReference>
<evidence type="ECO:0000256" key="2">
    <source>
        <dbReference type="ARBA" id="ARBA00022679"/>
    </source>
</evidence>
<proteinExistence type="inferred from homology"/>
<reference evidence="4" key="1">
    <citation type="submission" date="2022-12" db="EMBL/GenBank/DDBJ databases">
        <title>Draft genome assemblies for two species of Escallonia (Escalloniales).</title>
        <authorList>
            <person name="Chanderbali A."/>
            <person name="Dervinis C."/>
            <person name="Anghel I."/>
            <person name="Soltis D."/>
            <person name="Soltis P."/>
            <person name="Zapata F."/>
        </authorList>
    </citation>
    <scope>NUCLEOTIDE SEQUENCE</scope>
    <source>
        <strain evidence="4">UCBG64.0493</strain>
        <tissue evidence="4">Leaf</tissue>
    </source>
</reference>
<dbReference type="PANTHER" id="PTHR31623:SF122">
    <property type="entry name" value="HXXXD-TYPE ACYL-TRANSFERASE FAMILY PROTEIN"/>
    <property type="match status" value="1"/>
</dbReference>
<dbReference type="Pfam" id="PF02458">
    <property type="entry name" value="Transferase"/>
    <property type="match status" value="1"/>
</dbReference>
<evidence type="ECO:0000256" key="1">
    <source>
        <dbReference type="ARBA" id="ARBA00009861"/>
    </source>
</evidence>
<gene>
    <name evidence="4" type="ORF">RJ639_028511</name>
</gene>
<evidence type="ECO:0000256" key="3">
    <source>
        <dbReference type="ARBA" id="ARBA00023315"/>
    </source>
</evidence>
<keyword evidence="5" id="KW-1185">Reference proteome</keyword>
<protein>
    <recommendedName>
        <fullName evidence="6">BAHD acyltransferase</fullName>
    </recommendedName>
</protein>
<organism evidence="4 5">
    <name type="scientific">Escallonia herrerae</name>
    <dbReference type="NCBI Taxonomy" id="1293975"/>
    <lineage>
        <taxon>Eukaryota</taxon>
        <taxon>Viridiplantae</taxon>
        <taxon>Streptophyta</taxon>
        <taxon>Embryophyta</taxon>
        <taxon>Tracheophyta</taxon>
        <taxon>Spermatophyta</taxon>
        <taxon>Magnoliopsida</taxon>
        <taxon>eudicotyledons</taxon>
        <taxon>Gunneridae</taxon>
        <taxon>Pentapetalae</taxon>
        <taxon>asterids</taxon>
        <taxon>campanulids</taxon>
        <taxon>Escalloniales</taxon>
        <taxon>Escalloniaceae</taxon>
        <taxon>Escallonia</taxon>
    </lineage>
</organism>
<keyword evidence="3" id="KW-0012">Acyltransferase</keyword>
<name>A0AA89BED0_9ASTE</name>
<keyword evidence="2" id="KW-0808">Transferase</keyword>